<name>A0A5N5M8H0_PANHP</name>
<accession>A0A5N5M8H0</accession>
<keyword evidence="2" id="KW-0479">Metal-binding</keyword>
<evidence type="ECO:0000256" key="4">
    <source>
        <dbReference type="ARBA" id="ARBA00022771"/>
    </source>
</evidence>
<keyword evidence="6" id="KW-0539">Nucleus</keyword>
<gene>
    <name evidence="10" type="ORF">PHYPO_G00056700</name>
</gene>
<dbReference type="InterPro" id="IPR051643">
    <property type="entry name" value="Transcr_Reg_ZincFinger"/>
</dbReference>
<dbReference type="AlphaFoldDB" id="A0A5N5M8H0"/>
<proteinExistence type="predicted"/>
<dbReference type="Proteomes" id="UP000327468">
    <property type="component" value="Chromosome 14"/>
</dbReference>
<dbReference type="Gene3D" id="3.30.160.60">
    <property type="entry name" value="Classic Zinc Finger"/>
    <property type="match status" value="3"/>
</dbReference>
<comment type="caution">
    <text evidence="10">The sequence shown here is derived from an EMBL/GenBank/DDBJ whole genome shotgun (WGS) entry which is preliminary data.</text>
</comment>
<evidence type="ECO:0000313" key="10">
    <source>
        <dbReference type="EMBL" id="KAB5550686.1"/>
    </source>
</evidence>
<dbReference type="Pfam" id="PF23015">
    <property type="entry name" value="zf-WIZ"/>
    <property type="match status" value="1"/>
</dbReference>
<evidence type="ECO:0000256" key="8">
    <source>
        <dbReference type="SAM" id="MobiDB-lite"/>
    </source>
</evidence>
<dbReference type="PANTHER" id="PTHR24396">
    <property type="entry name" value="ZINC FINGER PROTEIN"/>
    <property type="match status" value="1"/>
</dbReference>
<evidence type="ECO:0000313" key="11">
    <source>
        <dbReference type="Proteomes" id="UP000327468"/>
    </source>
</evidence>
<feature type="domain" description="C2H2-type" evidence="9">
    <location>
        <begin position="809"/>
        <end position="831"/>
    </location>
</feature>
<keyword evidence="5" id="KW-0862">Zinc</keyword>
<dbReference type="GO" id="GO:0005634">
    <property type="term" value="C:nucleus"/>
    <property type="evidence" value="ECO:0007669"/>
    <property type="project" value="UniProtKB-SubCell"/>
</dbReference>
<protein>
    <recommendedName>
        <fullName evidence="9">C2H2-type domain-containing protein</fullName>
    </recommendedName>
</protein>
<evidence type="ECO:0000256" key="3">
    <source>
        <dbReference type="ARBA" id="ARBA00022737"/>
    </source>
</evidence>
<dbReference type="PANTHER" id="PTHR24396:SF25">
    <property type="entry name" value="ZINC FINGER PROTEIN 644"/>
    <property type="match status" value="1"/>
</dbReference>
<dbReference type="EMBL" id="VFJC01000015">
    <property type="protein sequence ID" value="KAB5550686.1"/>
    <property type="molecule type" value="Genomic_DNA"/>
</dbReference>
<dbReference type="GO" id="GO:0000981">
    <property type="term" value="F:DNA-binding transcription factor activity, RNA polymerase II-specific"/>
    <property type="evidence" value="ECO:0007669"/>
    <property type="project" value="TreeGrafter"/>
</dbReference>
<dbReference type="InterPro" id="IPR036236">
    <property type="entry name" value="Znf_C2H2_sf"/>
</dbReference>
<evidence type="ECO:0000256" key="1">
    <source>
        <dbReference type="ARBA" id="ARBA00004123"/>
    </source>
</evidence>
<dbReference type="SUPFAM" id="SSF57667">
    <property type="entry name" value="beta-beta-alpha zinc fingers"/>
    <property type="match status" value="1"/>
</dbReference>
<keyword evidence="11" id="KW-1185">Reference proteome</keyword>
<feature type="compositionally biased region" description="Basic and acidic residues" evidence="8">
    <location>
        <begin position="225"/>
        <end position="235"/>
    </location>
</feature>
<dbReference type="InterPro" id="IPR013087">
    <property type="entry name" value="Znf_C2H2_type"/>
</dbReference>
<evidence type="ECO:0000259" key="9">
    <source>
        <dbReference type="PROSITE" id="PS50157"/>
    </source>
</evidence>
<feature type="compositionally biased region" description="Basic and acidic residues" evidence="8">
    <location>
        <begin position="494"/>
        <end position="517"/>
    </location>
</feature>
<dbReference type="PROSITE" id="PS00028">
    <property type="entry name" value="ZINC_FINGER_C2H2_1"/>
    <property type="match status" value="3"/>
</dbReference>
<keyword evidence="3" id="KW-0677">Repeat</keyword>
<keyword evidence="4 7" id="KW-0863">Zinc-finger</keyword>
<feature type="region of interest" description="Disordered" evidence="8">
    <location>
        <begin position="275"/>
        <end position="311"/>
    </location>
</feature>
<dbReference type="Pfam" id="PF13894">
    <property type="entry name" value="zf-C2H2_4"/>
    <property type="match status" value="1"/>
</dbReference>
<feature type="region of interest" description="Disordered" evidence="8">
    <location>
        <begin position="213"/>
        <end position="249"/>
    </location>
</feature>
<feature type="region of interest" description="Disordered" evidence="8">
    <location>
        <begin position="466"/>
        <end position="541"/>
    </location>
</feature>
<comment type="subcellular location">
    <subcellularLocation>
        <location evidence="1">Nucleus</location>
    </subcellularLocation>
</comment>
<evidence type="ECO:0000256" key="2">
    <source>
        <dbReference type="ARBA" id="ARBA00022723"/>
    </source>
</evidence>
<feature type="region of interest" description="Disordered" evidence="8">
    <location>
        <begin position="1"/>
        <end position="36"/>
    </location>
</feature>
<dbReference type="FunFam" id="3.30.160.60:FF:000110">
    <property type="entry name" value="Zinc finger protein-like"/>
    <property type="match status" value="1"/>
</dbReference>
<dbReference type="InterPro" id="IPR055125">
    <property type="entry name" value="Wiz_C_Znf"/>
</dbReference>
<dbReference type="GO" id="GO:0000978">
    <property type="term" value="F:RNA polymerase II cis-regulatory region sequence-specific DNA binding"/>
    <property type="evidence" value="ECO:0007669"/>
    <property type="project" value="TreeGrafter"/>
</dbReference>
<dbReference type="SMART" id="SM00355">
    <property type="entry name" value="ZnF_C2H2"/>
    <property type="match status" value="7"/>
</dbReference>
<sequence length="1110" mass="123937">MSALKENIKKEENDKPMSEISGPLTSKPAFSSEGSVLEASMQCPHENMTPNSDQADLLKHVSFIDSKCADGPAKAAYVNGSASPSISQEMLLDISKNVTGLLPKSMHTQNSTNKPIIQLEDCETLRKDGEMALRQMVTAEDVENRGIWGFDVDSPENSLDSYDDGDDLEWTPQKEFMKLLLEDQDCSETEAKIPAASSRRKCKLDKVMMVSPTENSKNYHLGEASQKEADPETKQSKMHSSRSNKSQYSNGTAVAFKHLLQKPAKIVKNSQKSGYVRENLSRDSGSEEEPALFPSNSSFKDKAHSQTHTKNCSNQKPFICKECGKDFYNHTSLLKHITVHQTKRRQTVEEITGTDEITNEGKDARLQCPQCTFGTNCPNTFVQHAKTHEKDKRYYPCQKCNFLAASKHELIAHMLSKHPVTDAQCTIIRRQDVLQGQKVGKSGRKPNLVRNHKSLDKDLLFLHDSENSNCSSSPESDTQQSMEPEDSNGLLQTDKPKSKDTADDKMDKSESKLDKSIHTLLSRKRNRDSESKSTPNFEEISVRAESPDLGKCCIDDPLNPEEGSPSPAKCKGKLFALKDDNSVCTLKSDGNGQGFSCNNDCSKGENSSTNHKRLPSEKLTLKKSPSKRKMSTPFHNLQGQDILIDFPKCRQIFQKNSNLYLIKKCDSKDGIHISNTTFRSPDASCDLSKQESGLLQTVSIKEECMETEVCGDTNISDPVVKNGDVKVDLKSCPYCPAVFQSGIGLSNHIRGHLHRVGVSYKARHVVSVAQVASQDKVPPVRRRMAAIPQIKTEVDLPLIEQPSEPKSELTCPLCREWFDTKTGLSNHVRGHLKRLGKPCSTSTTKSPVIILKELMRDKKQFQIKLQALEKKCRSRNSIYPFKFSNGLIISTAKVQRFAQGGKRHGHVSSRSAEEKKRTESNKDAMKGSPSSDLIGILKKRRAHEEAKVKTLPQTARKALLVNAVKERDASAQLPNSVSEKSELNRKVCVHCNATFHSGVSLSNHLRAYARRKRNALLEGTTYDCKRKQRSRSGSKKKTHPLLHTPEEIYRLTCRFCDLVFQGPLSVQEDWVKHLQRHIMNTAVPHTGAAMVEVTCFPKDANTHTHPQTSS</sequence>
<feature type="compositionally biased region" description="Low complexity" evidence="8">
    <location>
        <begin position="467"/>
        <end position="476"/>
    </location>
</feature>
<evidence type="ECO:0000256" key="5">
    <source>
        <dbReference type="ARBA" id="ARBA00022833"/>
    </source>
</evidence>
<feature type="domain" description="C2H2-type" evidence="9">
    <location>
        <begin position="318"/>
        <end position="345"/>
    </location>
</feature>
<feature type="region of interest" description="Disordered" evidence="8">
    <location>
        <begin position="899"/>
        <end position="933"/>
    </location>
</feature>
<dbReference type="GO" id="GO:0008270">
    <property type="term" value="F:zinc ion binding"/>
    <property type="evidence" value="ECO:0007669"/>
    <property type="project" value="UniProtKB-KW"/>
</dbReference>
<feature type="compositionally biased region" description="Basic and acidic residues" evidence="8">
    <location>
        <begin position="911"/>
        <end position="925"/>
    </location>
</feature>
<evidence type="ECO:0000256" key="7">
    <source>
        <dbReference type="PROSITE-ProRule" id="PRU00042"/>
    </source>
</evidence>
<organism evidence="10 11">
    <name type="scientific">Pangasianodon hypophthalmus</name>
    <name type="common">Striped catfish</name>
    <name type="synonym">Helicophagus hypophthalmus</name>
    <dbReference type="NCBI Taxonomy" id="310915"/>
    <lineage>
        <taxon>Eukaryota</taxon>
        <taxon>Metazoa</taxon>
        <taxon>Chordata</taxon>
        <taxon>Craniata</taxon>
        <taxon>Vertebrata</taxon>
        <taxon>Euteleostomi</taxon>
        <taxon>Actinopterygii</taxon>
        <taxon>Neopterygii</taxon>
        <taxon>Teleostei</taxon>
        <taxon>Ostariophysi</taxon>
        <taxon>Siluriformes</taxon>
        <taxon>Pangasiidae</taxon>
        <taxon>Pangasianodon</taxon>
    </lineage>
</organism>
<feature type="compositionally biased region" description="Basic and acidic residues" evidence="8">
    <location>
        <begin position="1"/>
        <end position="17"/>
    </location>
</feature>
<evidence type="ECO:0000256" key="6">
    <source>
        <dbReference type="ARBA" id="ARBA00023242"/>
    </source>
</evidence>
<reference evidence="10 11" key="1">
    <citation type="submission" date="2019-06" db="EMBL/GenBank/DDBJ databases">
        <title>A chromosome-scale genome assembly of the striped catfish, Pangasianodon hypophthalmus.</title>
        <authorList>
            <person name="Wen M."/>
            <person name="Zahm M."/>
            <person name="Roques C."/>
            <person name="Cabau C."/>
            <person name="Klopp C."/>
            <person name="Donnadieu C."/>
            <person name="Jouanno E."/>
            <person name="Avarre J.-C."/>
            <person name="Campet M."/>
            <person name="Ha T.T.T."/>
            <person name="Dugue R."/>
            <person name="Lampietro C."/>
            <person name="Louis A."/>
            <person name="Herpin A."/>
            <person name="Echchiki A."/>
            <person name="Berthelot C."/>
            <person name="Parey E."/>
            <person name="Roest-Crollius H."/>
            <person name="Braasch I."/>
            <person name="Postlethwait J."/>
            <person name="Bobe J."/>
            <person name="Montfort J."/>
            <person name="Bouchez O."/>
            <person name="Begum T."/>
            <person name="Schartl M."/>
            <person name="Guiguen Y."/>
        </authorList>
    </citation>
    <scope>NUCLEOTIDE SEQUENCE [LARGE SCALE GENOMIC DNA]</scope>
    <source>
        <strain evidence="10 11">Indonesia</strain>
        <tissue evidence="10">Blood</tissue>
    </source>
</reference>
<dbReference type="PROSITE" id="PS50157">
    <property type="entry name" value="ZINC_FINGER_C2H2_2"/>
    <property type="match status" value="2"/>
</dbReference>